<comment type="caution">
    <text evidence="2">The sequence shown here is derived from an EMBL/GenBank/DDBJ whole genome shotgun (WGS) entry which is preliminary data.</text>
</comment>
<gene>
    <name evidence="2" type="ORF">GN244_ATG12647</name>
</gene>
<evidence type="ECO:0000256" key="1">
    <source>
        <dbReference type="SAM" id="Phobius"/>
    </source>
</evidence>
<protein>
    <submittedName>
        <fullName evidence="2">Uncharacterized protein</fullName>
    </submittedName>
</protein>
<keyword evidence="1" id="KW-0812">Transmembrane</keyword>
<proteinExistence type="predicted"/>
<dbReference type="EMBL" id="WSZM01000322">
    <property type="protein sequence ID" value="KAF4035355.1"/>
    <property type="molecule type" value="Genomic_DNA"/>
</dbReference>
<name>A0A833SYK6_PHYIN</name>
<keyword evidence="1" id="KW-0472">Membrane</keyword>
<sequence>MTQARDEIQDKLADTELQRDKAVTEWADDKRTHTELESKIRRMSTWILFCFLLVTPYSLVTSIQVTN</sequence>
<keyword evidence="1" id="KW-1133">Transmembrane helix</keyword>
<reference evidence="2" key="1">
    <citation type="submission" date="2020-04" db="EMBL/GenBank/DDBJ databases">
        <title>Hybrid Assembly of Korean Phytophthora infestans isolates.</title>
        <authorList>
            <person name="Prokchorchik M."/>
            <person name="Lee Y."/>
            <person name="Seo J."/>
            <person name="Cho J.-H."/>
            <person name="Park Y.-E."/>
            <person name="Jang D.-C."/>
            <person name="Im J.-S."/>
            <person name="Choi J.-G."/>
            <person name="Park H.-J."/>
            <person name="Lee G.-B."/>
            <person name="Lee Y.-G."/>
            <person name="Hong S.-Y."/>
            <person name="Cho K."/>
            <person name="Sohn K.H."/>
        </authorList>
    </citation>
    <scope>NUCLEOTIDE SEQUENCE</scope>
    <source>
        <strain evidence="2">KR_1_A1</strain>
    </source>
</reference>
<dbReference type="Proteomes" id="UP000602510">
    <property type="component" value="Unassembled WGS sequence"/>
</dbReference>
<evidence type="ECO:0000313" key="3">
    <source>
        <dbReference type="Proteomes" id="UP000602510"/>
    </source>
</evidence>
<organism evidence="2 3">
    <name type="scientific">Phytophthora infestans</name>
    <name type="common">Potato late blight agent</name>
    <name type="synonym">Botrytis infestans</name>
    <dbReference type="NCBI Taxonomy" id="4787"/>
    <lineage>
        <taxon>Eukaryota</taxon>
        <taxon>Sar</taxon>
        <taxon>Stramenopiles</taxon>
        <taxon>Oomycota</taxon>
        <taxon>Peronosporomycetes</taxon>
        <taxon>Peronosporales</taxon>
        <taxon>Peronosporaceae</taxon>
        <taxon>Phytophthora</taxon>
    </lineage>
</organism>
<accession>A0A833SYK6</accession>
<evidence type="ECO:0000313" key="2">
    <source>
        <dbReference type="EMBL" id="KAF4035355.1"/>
    </source>
</evidence>
<dbReference type="AlphaFoldDB" id="A0A833SYK6"/>
<feature type="transmembrane region" description="Helical" evidence="1">
    <location>
        <begin position="46"/>
        <end position="65"/>
    </location>
</feature>
<keyword evidence="3" id="KW-1185">Reference proteome</keyword>